<comment type="subcellular location">
    <subcellularLocation>
        <location evidence="1">Cell membrane</location>
        <topology evidence="1">Multi-pass membrane protein</topology>
    </subcellularLocation>
</comment>
<evidence type="ECO:0000313" key="8">
    <source>
        <dbReference type="EMBL" id="MFD1217568.1"/>
    </source>
</evidence>
<keyword evidence="3" id="KW-1003">Cell membrane</keyword>
<proteinExistence type="inferred from homology"/>
<evidence type="ECO:0000256" key="4">
    <source>
        <dbReference type="ARBA" id="ARBA00022692"/>
    </source>
</evidence>
<dbReference type="PANTHER" id="PTHR42775">
    <property type="entry name" value="PERMEASE RV2963-RELATED"/>
    <property type="match status" value="1"/>
</dbReference>
<accession>A0ABW3U9F8</accession>
<name>A0ABW3U9F8_9GAMM</name>
<dbReference type="PANTHER" id="PTHR42775:SF1">
    <property type="entry name" value="PERMEASE RV2963-RELATED"/>
    <property type="match status" value="1"/>
</dbReference>
<protein>
    <submittedName>
        <fullName evidence="8">Permease</fullName>
    </submittedName>
</protein>
<comment type="caution">
    <text evidence="8">The sequence shown here is derived from an EMBL/GenBank/DDBJ whole genome shotgun (WGS) entry which is preliminary data.</text>
</comment>
<gene>
    <name evidence="8" type="ORF">ACFQ2X_13215</name>
</gene>
<dbReference type="RefSeq" id="WP_230436060.1">
    <property type="nucleotide sequence ID" value="NZ_CP087715.1"/>
</dbReference>
<evidence type="ECO:0000256" key="1">
    <source>
        <dbReference type="ARBA" id="ARBA00004651"/>
    </source>
</evidence>
<feature type="transmembrane region" description="Helical" evidence="7">
    <location>
        <begin position="231"/>
        <end position="251"/>
    </location>
</feature>
<evidence type="ECO:0000256" key="7">
    <source>
        <dbReference type="SAM" id="Phobius"/>
    </source>
</evidence>
<evidence type="ECO:0000256" key="5">
    <source>
        <dbReference type="ARBA" id="ARBA00022989"/>
    </source>
</evidence>
<feature type="transmembrane region" description="Helical" evidence="7">
    <location>
        <begin position="20"/>
        <end position="40"/>
    </location>
</feature>
<dbReference type="EMBL" id="JBHTLR010000017">
    <property type="protein sequence ID" value="MFD1217568.1"/>
    <property type="molecule type" value="Genomic_DNA"/>
</dbReference>
<dbReference type="Pfam" id="PF03773">
    <property type="entry name" value="ArsP_1"/>
    <property type="match status" value="1"/>
</dbReference>
<keyword evidence="5 7" id="KW-1133">Transmembrane helix</keyword>
<evidence type="ECO:0000256" key="2">
    <source>
        <dbReference type="ARBA" id="ARBA00006386"/>
    </source>
</evidence>
<feature type="transmembrane region" description="Helical" evidence="7">
    <location>
        <begin position="379"/>
        <end position="397"/>
    </location>
</feature>
<dbReference type="InterPro" id="IPR005524">
    <property type="entry name" value="DUF318"/>
</dbReference>
<comment type="similarity">
    <text evidence="2">Belongs to the UPF0718 family.</text>
</comment>
<feature type="transmembrane region" description="Helical" evidence="7">
    <location>
        <begin position="295"/>
        <end position="317"/>
    </location>
</feature>
<evidence type="ECO:0000256" key="6">
    <source>
        <dbReference type="ARBA" id="ARBA00023136"/>
    </source>
</evidence>
<feature type="transmembrane region" description="Helical" evidence="7">
    <location>
        <begin position="88"/>
        <end position="115"/>
    </location>
</feature>
<feature type="transmembrane region" description="Helical" evidence="7">
    <location>
        <begin position="122"/>
        <end position="140"/>
    </location>
</feature>
<feature type="transmembrane region" description="Helical" evidence="7">
    <location>
        <begin position="61"/>
        <end position="82"/>
    </location>
</feature>
<dbReference type="Proteomes" id="UP001597264">
    <property type="component" value="Unassembled WGS sequence"/>
</dbReference>
<feature type="transmembrane region" description="Helical" evidence="7">
    <location>
        <begin position="195"/>
        <end position="219"/>
    </location>
</feature>
<evidence type="ECO:0000313" key="9">
    <source>
        <dbReference type="Proteomes" id="UP001597264"/>
    </source>
</evidence>
<evidence type="ECO:0000256" key="3">
    <source>
        <dbReference type="ARBA" id="ARBA00022475"/>
    </source>
</evidence>
<feature type="transmembrane region" description="Helical" evidence="7">
    <location>
        <begin position="263"/>
        <end position="283"/>
    </location>
</feature>
<keyword evidence="6 7" id="KW-0472">Membrane</keyword>
<keyword evidence="4 7" id="KW-0812">Transmembrane</keyword>
<organism evidence="8 9">
    <name type="scientific">Microbulbifer celer</name>
    <dbReference type="NCBI Taxonomy" id="435905"/>
    <lineage>
        <taxon>Bacteria</taxon>
        <taxon>Pseudomonadati</taxon>
        <taxon>Pseudomonadota</taxon>
        <taxon>Gammaproteobacteria</taxon>
        <taxon>Cellvibrionales</taxon>
        <taxon>Microbulbiferaceae</taxon>
        <taxon>Microbulbifer</taxon>
    </lineage>
</organism>
<keyword evidence="9" id="KW-1185">Reference proteome</keyword>
<feature type="transmembrane region" description="Helical" evidence="7">
    <location>
        <begin position="337"/>
        <end position="358"/>
    </location>
</feature>
<reference evidence="9" key="1">
    <citation type="journal article" date="2019" name="Int. J. Syst. Evol. Microbiol.">
        <title>The Global Catalogue of Microorganisms (GCM) 10K type strain sequencing project: providing services to taxonomists for standard genome sequencing and annotation.</title>
        <authorList>
            <consortium name="The Broad Institute Genomics Platform"/>
            <consortium name="The Broad Institute Genome Sequencing Center for Infectious Disease"/>
            <person name="Wu L."/>
            <person name="Ma J."/>
        </authorList>
    </citation>
    <scope>NUCLEOTIDE SEQUENCE [LARGE SCALE GENOMIC DNA]</scope>
    <source>
        <strain evidence="9">CCUG 54356</strain>
    </source>
</reference>
<dbReference type="InterPro" id="IPR053166">
    <property type="entry name" value="UPF0718_permease"/>
</dbReference>
<sequence length="398" mass="43932">MQSFLDNWHQAAVTTLGLFWMAFWAFALGYLISSMIQVFVTRERMRRSMGETGAKSVGLGALFGFISSSCSFAALATTRALFAKGAGLIPSLAFLLASTNLVVELGIVIAVFLGWQFVVGEYVGGLLLILLMWLLVKASYPDALVKRAREKAREAENSDAQDEMPDWKRLILSTEGWQRVAERFVMEWKMVWKDVTIGFTVAGIIAVFVPQAFFQALFVGSGESDPAFWQVVLQSVVGPVAAFFTFIGSMGNIPLAAVLFDNGVAFAGIMAFIFSDLVVLPVLRIQAQYYGWKMALYILSVFLCILVISALLLHYGFSALDLLPEASSGKGLSEREFFKVDYTLLLNVGFLILSLIFFGWRIKIRGLPRLNTDKPSEKILLTLALLALCWLAAGAMLM</sequence>